<dbReference type="PRINTS" id="PR00421">
    <property type="entry name" value="THIOREDOXIN"/>
</dbReference>
<dbReference type="PROSITE" id="PS00194">
    <property type="entry name" value="THIOREDOXIN_1"/>
    <property type="match status" value="1"/>
</dbReference>
<dbReference type="CDD" id="cd02947">
    <property type="entry name" value="TRX_family"/>
    <property type="match status" value="1"/>
</dbReference>
<dbReference type="SUPFAM" id="SSF52833">
    <property type="entry name" value="Thioredoxin-like"/>
    <property type="match status" value="1"/>
</dbReference>
<dbReference type="AlphaFoldDB" id="A0A7S2TE80"/>
<organism evidence="6">
    <name type="scientific">Prorocentrum micans</name>
    <name type="common">Red tide dinoflagellate</name>
    <dbReference type="NCBI Taxonomy" id="2945"/>
    <lineage>
        <taxon>Eukaryota</taxon>
        <taxon>Sar</taxon>
        <taxon>Alveolata</taxon>
        <taxon>Dinophyceae</taxon>
        <taxon>Prorocentrales</taxon>
        <taxon>Prorocentraceae</taxon>
        <taxon>Prorocentrum</taxon>
    </lineage>
</organism>
<evidence type="ECO:0000256" key="3">
    <source>
        <dbReference type="PIRSR" id="PIRSR000077-1"/>
    </source>
</evidence>
<sequence>MVRQIATLEEFNTLVSEGKVVMIDFTATWCGPCKMISPEFERLSGEYTDITFVKVDVDANSDAAAKCEISAMPTFQVWKDGAKKAELVGASPEKLKALCEQAKGML</sequence>
<dbReference type="InterPro" id="IPR013766">
    <property type="entry name" value="Thioredoxin_domain"/>
</dbReference>
<feature type="site" description="Contributes to redox potential value" evidence="3">
    <location>
        <position position="32"/>
    </location>
</feature>
<comment type="similarity">
    <text evidence="2">Belongs to the thioredoxin family.</text>
</comment>
<dbReference type="Pfam" id="PF00085">
    <property type="entry name" value="Thioredoxin"/>
    <property type="match status" value="1"/>
</dbReference>
<gene>
    <name evidence="6" type="ORF">PMIC02512_LOCUS4585</name>
</gene>
<keyword evidence="1 4" id="KW-1015">Disulfide bond</keyword>
<keyword evidence="4" id="KW-0676">Redox-active center</keyword>
<evidence type="ECO:0000256" key="4">
    <source>
        <dbReference type="PIRSR" id="PIRSR000077-4"/>
    </source>
</evidence>
<evidence type="ECO:0000313" key="6">
    <source>
        <dbReference type="EMBL" id="CAD9726983.1"/>
    </source>
</evidence>
<evidence type="ECO:0000259" key="5">
    <source>
        <dbReference type="PROSITE" id="PS51352"/>
    </source>
</evidence>
<dbReference type="Gene3D" id="3.40.30.10">
    <property type="entry name" value="Glutaredoxin"/>
    <property type="match status" value="1"/>
</dbReference>
<dbReference type="PIRSF" id="PIRSF000077">
    <property type="entry name" value="Thioredoxin"/>
    <property type="match status" value="1"/>
</dbReference>
<feature type="site" description="Contributes to redox potential value" evidence="3">
    <location>
        <position position="31"/>
    </location>
</feature>
<dbReference type="NCBIfam" id="TIGR01068">
    <property type="entry name" value="thioredoxin"/>
    <property type="match status" value="1"/>
</dbReference>
<protein>
    <recommendedName>
        <fullName evidence="2">Thioredoxin</fullName>
    </recommendedName>
</protein>
<name>A0A7S2TE80_PROMC</name>
<feature type="site" description="Deprotonates C-terminal active site Cys" evidence="3">
    <location>
        <position position="24"/>
    </location>
</feature>
<dbReference type="EMBL" id="HBHN01018540">
    <property type="protein sequence ID" value="CAD9726983.1"/>
    <property type="molecule type" value="Transcribed_RNA"/>
</dbReference>
<dbReference type="InterPro" id="IPR017937">
    <property type="entry name" value="Thioredoxin_CS"/>
</dbReference>
<dbReference type="PANTHER" id="PTHR46115">
    <property type="entry name" value="THIOREDOXIN-LIKE PROTEIN 1"/>
    <property type="match status" value="1"/>
</dbReference>
<proteinExistence type="inferred from homology"/>
<dbReference type="GO" id="GO:0015035">
    <property type="term" value="F:protein-disulfide reductase activity"/>
    <property type="evidence" value="ECO:0007669"/>
    <property type="project" value="InterPro"/>
</dbReference>
<dbReference type="FunFam" id="3.40.30.10:FF:000245">
    <property type="entry name" value="Thioredoxin"/>
    <property type="match status" value="1"/>
</dbReference>
<accession>A0A7S2TE80</accession>
<feature type="active site" description="Nucleophile" evidence="3">
    <location>
        <position position="33"/>
    </location>
</feature>
<feature type="disulfide bond" description="Redox-active" evidence="4">
    <location>
        <begin position="30"/>
        <end position="33"/>
    </location>
</feature>
<feature type="domain" description="Thioredoxin" evidence="5">
    <location>
        <begin position="1"/>
        <end position="104"/>
    </location>
</feature>
<feature type="active site" description="Nucleophile" evidence="3">
    <location>
        <position position="30"/>
    </location>
</feature>
<dbReference type="InterPro" id="IPR036249">
    <property type="entry name" value="Thioredoxin-like_sf"/>
</dbReference>
<dbReference type="InterPro" id="IPR005746">
    <property type="entry name" value="Thioredoxin"/>
</dbReference>
<reference evidence="6" key="1">
    <citation type="submission" date="2021-01" db="EMBL/GenBank/DDBJ databases">
        <authorList>
            <person name="Corre E."/>
            <person name="Pelletier E."/>
            <person name="Niang G."/>
            <person name="Scheremetjew M."/>
            <person name="Finn R."/>
            <person name="Kale V."/>
            <person name="Holt S."/>
            <person name="Cochrane G."/>
            <person name="Meng A."/>
            <person name="Brown T."/>
            <person name="Cohen L."/>
        </authorList>
    </citation>
    <scope>NUCLEOTIDE SEQUENCE</scope>
    <source>
        <strain evidence="6">CCCM 845</strain>
    </source>
</reference>
<evidence type="ECO:0000256" key="1">
    <source>
        <dbReference type="ARBA" id="ARBA00023157"/>
    </source>
</evidence>
<evidence type="ECO:0000256" key="2">
    <source>
        <dbReference type="PIRNR" id="PIRNR000077"/>
    </source>
</evidence>
<dbReference type="PROSITE" id="PS51352">
    <property type="entry name" value="THIOREDOXIN_2"/>
    <property type="match status" value="1"/>
</dbReference>